<name>A0A8S8XAF8_9PROT</name>
<dbReference type="RefSeq" id="WP_420242857.1">
    <property type="nucleotide sequence ID" value="NZ_BOPV01000001.1"/>
</dbReference>
<keyword evidence="5" id="KW-0627">Porphyrin biosynthesis</keyword>
<dbReference type="AlphaFoldDB" id="A0A8S8XAF8"/>
<accession>A0A8S8XAF8</accession>
<protein>
    <recommendedName>
        <fullName evidence="2">precorrin-2 dehydrogenase</fullName>
        <ecNumber evidence="2">1.3.1.76</ecNumber>
    </recommendedName>
</protein>
<evidence type="ECO:0000313" key="7">
    <source>
        <dbReference type="EMBL" id="GIL39744.1"/>
    </source>
</evidence>
<comment type="pathway">
    <text evidence="1">Porphyrin-containing compound metabolism; siroheme biosynthesis; sirohydrochlorin from precorrin-2: step 1/1.</text>
</comment>
<dbReference type="PANTHER" id="PTHR35330:SF1">
    <property type="entry name" value="SIROHEME BIOSYNTHESIS PROTEIN MET8"/>
    <property type="match status" value="1"/>
</dbReference>
<evidence type="ECO:0000256" key="5">
    <source>
        <dbReference type="ARBA" id="ARBA00023244"/>
    </source>
</evidence>
<dbReference type="GO" id="GO:0019354">
    <property type="term" value="P:siroheme biosynthetic process"/>
    <property type="evidence" value="ECO:0007669"/>
    <property type="project" value="InterPro"/>
</dbReference>
<evidence type="ECO:0000259" key="6">
    <source>
        <dbReference type="Pfam" id="PF14824"/>
    </source>
</evidence>
<keyword evidence="8" id="KW-1185">Reference proteome</keyword>
<proteinExistence type="predicted"/>
<dbReference type="SUPFAM" id="SSF75615">
    <property type="entry name" value="Siroheme synthase middle domains-like"/>
    <property type="match status" value="1"/>
</dbReference>
<evidence type="ECO:0000256" key="1">
    <source>
        <dbReference type="ARBA" id="ARBA00005010"/>
    </source>
</evidence>
<evidence type="ECO:0000256" key="4">
    <source>
        <dbReference type="ARBA" id="ARBA00023027"/>
    </source>
</evidence>
<organism evidence="7 8">
    <name type="scientific">Roseiterribacter gracilis</name>
    <dbReference type="NCBI Taxonomy" id="2812848"/>
    <lineage>
        <taxon>Bacteria</taxon>
        <taxon>Pseudomonadati</taxon>
        <taxon>Pseudomonadota</taxon>
        <taxon>Alphaproteobacteria</taxon>
        <taxon>Rhodospirillales</taxon>
        <taxon>Roseiterribacteraceae</taxon>
        <taxon>Roseiterribacter</taxon>
    </lineage>
</organism>
<dbReference type="Pfam" id="PF13241">
    <property type="entry name" value="NAD_binding_7"/>
    <property type="match status" value="1"/>
</dbReference>
<evidence type="ECO:0000256" key="2">
    <source>
        <dbReference type="ARBA" id="ARBA00012400"/>
    </source>
</evidence>
<dbReference type="EMBL" id="BOPV01000001">
    <property type="protein sequence ID" value="GIL39744.1"/>
    <property type="molecule type" value="Genomic_DNA"/>
</dbReference>
<feature type="domain" description="Siroheme synthase central" evidence="6">
    <location>
        <begin position="112"/>
        <end position="138"/>
    </location>
</feature>
<dbReference type="InterPro" id="IPR028281">
    <property type="entry name" value="Sirohaem_synthase_central"/>
</dbReference>
<dbReference type="InterPro" id="IPR006367">
    <property type="entry name" value="Sirohaem_synthase_N"/>
</dbReference>
<dbReference type="InterPro" id="IPR028161">
    <property type="entry name" value="Met8-like"/>
</dbReference>
<dbReference type="Gene3D" id="3.30.160.110">
    <property type="entry name" value="Siroheme synthase, domain 2"/>
    <property type="match status" value="1"/>
</dbReference>
<reference evidence="7" key="1">
    <citation type="submission" date="2021-02" db="EMBL/GenBank/DDBJ databases">
        <title>Genome sequence of Rhodospirillales sp. strain TMPK1 isolated from soil.</title>
        <authorList>
            <person name="Nakai R."/>
            <person name="Kusada H."/>
            <person name="Tamaki H."/>
        </authorList>
    </citation>
    <scope>NUCLEOTIDE SEQUENCE</scope>
    <source>
        <strain evidence="7">TMPK1</strain>
    </source>
</reference>
<gene>
    <name evidence="7" type="ORF">TMPK1_19810</name>
</gene>
<sequence>MLPLAIDVGTLPVALVGHGPAAWKRLTLLQEAGAGALELYAPDGDPSLLAAGALHGMPSEHQLAGLSLLFVAGIDLGRATPLARLARDYAVLVNVEDVNALCDLHVPSLVRRGDLVVAISTGGKSPTLAQKLRSWLESQLDQSWGEHLRELSDLRERLRASGFAPDAVRAACVKLIEEKRWLPTNLREQAGLVGRPTASGEKS</sequence>
<evidence type="ECO:0000313" key="8">
    <source>
        <dbReference type="Proteomes" id="UP000681075"/>
    </source>
</evidence>
<keyword evidence="4" id="KW-0520">NAD</keyword>
<comment type="caution">
    <text evidence="7">The sequence shown here is derived from an EMBL/GenBank/DDBJ whole genome shotgun (WGS) entry which is preliminary data.</text>
</comment>
<dbReference type="Pfam" id="PF14824">
    <property type="entry name" value="Sirohm_synth_M"/>
    <property type="match status" value="1"/>
</dbReference>
<dbReference type="NCBIfam" id="TIGR01470">
    <property type="entry name" value="cysG_Nterm"/>
    <property type="match status" value="1"/>
</dbReference>
<dbReference type="PANTHER" id="PTHR35330">
    <property type="entry name" value="SIROHEME BIOSYNTHESIS PROTEIN MET8"/>
    <property type="match status" value="1"/>
</dbReference>
<dbReference type="EC" id="1.3.1.76" evidence="2"/>
<evidence type="ECO:0000256" key="3">
    <source>
        <dbReference type="ARBA" id="ARBA00023002"/>
    </source>
</evidence>
<dbReference type="GO" id="GO:0004325">
    <property type="term" value="F:ferrochelatase activity"/>
    <property type="evidence" value="ECO:0007669"/>
    <property type="project" value="InterPro"/>
</dbReference>
<dbReference type="GO" id="GO:0043115">
    <property type="term" value="F:precorrin-2 dehydrogenase activity"/>
    <property type="evidence" value="ECO:0007669"/>
    <property type="project" value="UniProtKB-EC"/>
</dbReference>
<dbReference type="Gene3D" id="3.40.50.720">
    <property type="entry name" value="NAD(P)-binding Rossmann-like Domain"/>
    <property type="match status" value="1"/>
</dbReference>
<keyword evidence="3" id="KW-0560">Oxidoreductase</keyword>
<dbReference type="Proteomes" id="UP000681075">
    <property type="component" value="Unassembled WGS sequence"/>
</dbReference>